<dbReference type="Proteomes" id="UP000229757">
    <property type="component" value="Chromosome"/>
</dbReference>
<name>A0A2K8KKZ8_9GAMM</name>
<accession>A0A2K8KKZ8</accession>
<dbReference type="PANTHER" id="PTHR31876:SF26">
    <property type="entry name" value="PROTEIN LIKE COV 2"/>
    <property type="match status" value="1"/>
</dbReference>
<keyword evidence="1" id="KW-1133">Transmembrane helix</keyword>
<evidence type="ECO:0000256" key="1">
    <source>
        <dbReference type="SAM" id="Phobius"/>
    </source>
</evidence>
<dbReference type="PANTHER" id="PTHR31876">
    <property type="entry name" value="COV-LIKE PROTEIN 1"/>
    <property type="match status" value="1"/>
</dbReference>
<organism evidence="2 3">
    <name type="scientific">Reinekea forsetii</name>
    <dbReference type="NCBI Taxonomy" id="1336806"/>
    <lineage>
        <taxon>Bacteria</taxon>
        <taxon>Pseudomonadati</taxon>
        <taxon>Pseudomonadota</taxon>
        <taxon>Gammaproteobacteria</taxon>
        <taxon>Oceanospirillales</taxon>
        <taxon>Saccharospirillaceae</taxon>
        <taxon>Reinekea</taxon>
    </lineage>
</organism>
<evidence type="ECO:0000313" key="2">
    <source>
        <dbReference type="EMBL" id="ATX75472.1"/>
    </source>
</evidence>
<proteinExistence type="predicted"/>
<dbReference type="EMBL" id="CP011797">
    <property type="protein sequence ID" value="ATX75472.1"/>
    <property type="molecule type" value="Genomic_DNA"/>
</dbReference>
<protein>
    <recommendedName>
        <fullName evidence="4">DUF502 domain-containing protein</fullName>
    </recommendedName>
</protein>
<keyword evidence="1" id="KW-0472">Membrane</keyword>
<reference evidence="2 3" key="1">
    <citation type="journal article" date="2017" name="Environ. Microbiol.">
        <title>Genomic and physiological analyses of 'Reinekea forsetii' reveal a versatile opportunistic lifestyle during spring algae blooms.</title>
        <authorList>
            <person name="Avci B."/>
            <person name="Hahnke R.L."/>
            <person name="Chafee M."/>
            <person name="Fischer T."/>
            <person name="Gruber-Vodicka H."/>
            <person name="Tegetmeyer H.E."/>
            <person name="Harder J."/>
            <person name="Fuchs B.M."/>
            <person name="Amann R.I."/>
            <person name="Teeling H."/>
        </authorList>
    </citation>
    <scope>NUCLEOTIDE SEQUENCE [LARGE SCALE GENOMIC DNA]</scope>
    <source>
        <strain evidence="2 3">Hel1_31_D35</strain>
    </source>
</reference>
<dbReference type="Pfam" id="PF04367">
    <property type="entry name" value="DUF502"/>
    <property type="match status" value="1"/>
</dbReference>
<keyword evidence="1" id="KW-0812">Transmembrane</keyword>
<feature type="transmembrane region" description="Helical" evidence="1">
    <location>
        <begin position="20"/>
        <end position="39"/>
    </location>
</feature>
<evidence type="ECO:0008006" key="4">
    <source>
        <dbReference type="Google" id="ProtNLM"/>
    </source>
</evidence>
<dbReference type="KEGG" id="rfo:REIFOR_00295"/>
<sequence length="209" mass="23438">MPPSYRTGSVMKKTFLRGMLSILPLALSVWLFWSIIVTLDDLGLSFLQLIGWHAAWDGVGFLLIFCLILVVGLAFSVSPILWLYQQFENQMMRFPLFKTVYGAFKDLASLAGNDDSELNQRQTVLMAQTNGSYIVGFITADKMPEALLTALPEEGDWVPVLFQLSYQIAGVTSLVRRADLIYVDWSFEEAMRFMLTAGVSQSSAMKKPT</sequence>
<keyword evidence="3" id="KW-1185">Reference proteome</keyword>
<gene>
    <name evidence="2" type="ORF">REIFOR_00295</name>
</gene>
<dbReference type="AlphaFoldDB" id="A0A2K8KKZ8"/>
<dbReference type="InterPro" id="IPR007462">
    <property type="entry name" value="COV1-like"/>
</dbReference>
<evidence type="ECO:0000313" key="3">
    <source>
        <dbReference type="Proteomes" id="UP000229757"/>
    </source>
</evidence>
<feature type="transmembrane region" description="Helical" evidence="1">
    <location>
        <begin position="59"/>
        <end position="84"/>
    </location>
</feature>